<name>A0ABS6S227_9BACT</name>
<keyword evidence="5" id="KW-0560">Oxidoreductase</keyword>
<evidence type="ECO:0000256" key="4">
    <source>
        <dbReference type="ARBA" id="ARBA00022729"/>
    </source>
</evidence>
<keyword evidence="2" id="KW-0408">Iron</keyword>
<proteinExistence type="inferred from homology"/>
<accession>A0ABS6S227</accession>
<reference evidence="8 9" key="1">
    <citation type="journal article" date="2020" name="J Geophys Res Biogeosci">
        <title>Magnetotaxis as an Adaptation to Enable Bacterial Shuttling of Microbial Sulfur and Sulfur Cycling Across Aquatic Oxic#Anoxic Interfaces.</title>
        <authorList>
            <person name="Li J."/>
            <person name="Liu P."/>
            <person name="Wang J."/>
            <person name="Roberts A.P."/>
            <person name="Pan Y."/>
        </authorList>
    </citation>
    <scope>NUCLEOTIDE SEQUENCE [LARGE SCALE GENOMIC DNA]</scope>
    <source>
        <strain evidence="8 9">MYR-1_YQ</strain>
    </source>
</reference>
<dbReference type="Proteomes" id="UP001196980">
    <property type="component" value="Unassembled WGS sequence"/>
</dbReference>
<evidence type="ECO:0000313" key="8">
    <source>
        <dbReference type="EMBL" id="MBV6342900.1"/>
    </source>
</evidence>
<evidence type="ECO:0000313" key="9">
    <source>
        <dbReference type="Proteomes" id="UP001196980"/>
    </source>
</evidence>
<dbReference type="PANTHER" id="PTHR43742:SF9">
    <property type="entry name" value="TETRATHIONATE REDUCTASE SUBUNIT A"/>
    <property type="match status" value="1"/>
</dbReference>
<feature type="domain" description="Molybdopterin oxidoreductase" evidence="6">
    <location>
        <begin position="113"/>
        <end position="217"/>
    </location>
</feature>
<keyword evidence="9" id="KW-1185">Reference proteome</keyword>
<dbReference type="Pfam" id="PF01568">
    <property type="entry name" value="Molydop_binding"/>
    <property type="match status" value="1"/>
</dbReference>
<keyword evidence="4" id="KW-0732">Signal</keyword>
<dbReference type="Pfam" id="PF00384">
    <property type="entry name" value="Molybdopterin"/>
    <property type="match status" value="1"/>
</dbReference>
<keyword evidence="2" id="KW-0411">Iron-sulfur</keyword>
<feature type="non-terminal residue" evidence="8">
    <location>
        <position position="1"/>
    </location>
</feature>
<sequence>VCDIPKGTIYRIARELASYRPKAMIHRGYHGGYGAGYLNSFQTARAVAIVNALLGNYERTGGLYMPLQPTLGELKEAGHPSPDIPGVPKADGSGIPGRYPAGSYSDGISHAIPELALSGVLKAGFVYHSNPARTNPNPKRVIAGYRNLQLLVTIDCVMSETAALAHYVLPESFFLERDDSVDTVHSARVAQLTITQQVVPPIHDTKPLLDILKGISKGVGIEKYFNFTNEELNHFRLKPFGVTLETLKKEGVVEVGPHWVEGFKPCKTPSGKVEIYSDRLSAWSVDPLPRWQEPLLSPDKNDPHSFRLIHGKQSVATHSMTANIAILMQLSIRYNLLRLWMNTQRGQRLGLKDGDMVVIDNELGRGVVKVRLTEGIHPSAVWLPSGYGIFSQALQNAYGIGPSYNDFLNTHFDPVVGHVMSSEVIVKVKKV</sequence>
<comment type="caution">
    <text evidence="8">The sequence shown here is derived from an EMBL/GenBank/DDBJ whole genome shotgun (WGS) entry which is preliminary data.</text>
</comment>
<dbReference type="EMBL" id="JABXWD010000375">
    <property type="protein sequence ID" value="MBV6342900.1"/>
    <property type="molecule type" value="Genomic_DNA"/>
</dbReference>
<dbReference type="InterPro" id="IPR050612">
    <property type="entry name" value="Prok_Mopterin_Oxidored"/>
</dbReference>
<evidence type="ECO:0000259" key="6">
    <source>
        <dbReference type="Pfam" id="PF00384"/>
    </source>
</evidence>
<dbReference type="InterPro" id="IPR006656">
    <property type="entry name" value="Mopterin_OxRdtase"/>
</dbReference>
<comment type="similarity">
    <text evidence="1">Belongs to the prokaryotic molybdopterin-containing oxidoreductase family.</text>
</comment>
<keyword evidence="2" id="KW-0004">4Fe-4S</keyword>
<evidence type="ECO:0000256" key="2">
    <source>
        <dbReference type="ARBA" id="ARBA00022485"/>
    </source>
</evidence>
<protein>
    <submittedName>
        <fullName evidence="8">Molybdopterin-dependent oxidoreductase</fullName>
    </submittedName>
</protein>
<evidence type="ECO:0000256" key="5">
    <source>
        <dbReference type="ARBA" id="ARBA00023002"/>
    </source>
</evidence>
<feature type="domain" description="Molybdopterin dinucleotide-binding" evidence="7">
    <location>
        <begin position="306"/>
        <end position="418"/>
    </location>
</feature>
<dbReference type="PANTHER" id="PTHR43742">
    <property type="entry name" value="TRIMETHYLAMINE-N-OXIDE REDUCTASE"/>
    <property type="match status" value="1"/>
</dbReference>
<dbReference type="CDD" id="cd02778">
    <property type="entry name" value="MopB_CT_Thiosulfate-R-like"/>
    <property type="match status" value="1"/>
</dbReference>
<gene>
    <name evidence="8" type="ORF">HWQ67_15040</name>
</gene>
<dbReference type="InterPro" id="IPR006657">
    <property type="entry name" value="MoPterin_dinucl-bd_dom"/>
</dbReference>
<evidence type="ECO:0000256" key="3">
    <source>
        <dbReference type="ARBA" id="ARBA00022505"/>
    </source>
</evidence>
<evidence type="ECO:0000256" key="1">
    <source>
        <dbReference type="ARBA" id="ARBA00010312"/>
    </source>
</evidence>
<keyword evidence="2" id="KW-0479">Metal-binding</keyword>
<dbReference type="RefSeq" id="WP_218253511.1">
    <property type="nucleotide sequence ID" value="NZ_JABXWD010000375.1"/>
</dbReference>
<evidence type="ECO:0000259" key="7">
    <source>
        <dbReference type="Pfam" id="PF01568"/>
    </source>
</evidence>
<organism evidence="8 9">
    <name type="scientific">Candidatus Magnetobacterium casense</name>
    <dbReference type="NCBI Taxonomy" id="1455061"/>
    <lineage>
        <taxon>Bacteria</taxon>
        <taxon>Pseudomonadati</taxon>
        <taxon>Nitrospirota</taxon>
        <taxon>Thermodesulfovibrionia</taxon>
        <taxon>Thermodesulfovibrionales</taxon>
        <taxon>Candidatus Magnetobacteriaceae</taxon>
        <taxon>Candidatus Magnetobacterium</taxon>
    </lineage>
</organism>
<keyword evidence="3" id="KW-0500">Molybdenum</keyword>